<dbReference type="SUPFAM" id="SSF50729">
    <property type="entry name" value="PH domain-like"/>
    <property type="match status" value="2"/>
</dbReference>
<dbReference type="InterPro" id="IPR051707">
    <property type="entry name" value="PI-Interact_SigTrans_Reg"/>
</dbReference>
<reference evidence="3 4" key="1">
    <citation type="submission" date="2016-01" db="EMBL/GenBank/DDBJ databases">
        <title>Genome sequence of the yeast Holleya sinecauda.</title>
        <authorList>
            <person name="Dietrich F.S."/>
        </authorList>
    </citation>
    <scope>NUCLEOTIDE SEQUENCE [LARGE SCALE GENOMIC DNA]</scope>
    <source>
        <strain evidence="3 4">ATCC 58844</strain>
    </source>
</reference>
<dbReference type="PROSITE" id="PS50003">
    <property type="entry name" value="PH_DOMAIN"/>
    <property type="match status" value="2"/>
</dbReference>
<dbReference type="SMART" id="SM00233">
    <property type="entry name" value="PH"/>
    <property type="match status" value="2"/>
</dbReference>
<evidence type="ECO:0000313" key="3">
    <source>
        <dbReference type="EMBL" id="AMD18795.1"/>
    </source>
</evidence>
<dbReference type="STRING" id="45286.A0A120K0X9"/>
<accession>A0A120K0X9</accession>
<dbReference type="Gene3D" id="2.30.29.30">
    <property type="entry name" value="Pleckstrin-homology domain (PH domain)/Phosphotyrosine-binding domain (PTB)"/>
    <property type="match status" value="2"/>
</dbReference>
<sequence>MSLAQYCTVPLRSSLYNDNEVVMSSFLIKRPTLSTSSLDEQNEATYNYPHHHNLTWKISHKYWCVLRKIQFSYYKDETERKPERVIPITDVLNCRVYEGTKMDLYTRDKTLRFEADDPSVIQMWDKALRSLINGDANYPGPETGIDGIRSPEFETEAKNANAPDDIQQHGVGLDDEEEDEDEDDGFDVVCETDAEATRRPPTAKDGAKTTDICSINNGGVLEEDKEFYESYNPKKDEQLIQSGLLYGQVRNSIRRKRWKSFKGELTNRQLRLVSPTTDKIYASINLDDVVDCVELDKSDPCFALIVTSLRLKFKAKNDDEMIDWIINIKSSVLVREKISNSGP</sequence>
<dbReference type="Proteomes" id="UP000243052">
    <property type="component" value="Chromosome ii"/>
</dbReference>
<keyword evidence="4" id="KW-1185">Reference proteome</keyword>
<protein>
    <submittedName>
        <fullName evidence="3">HBL107Cp</fullName>
    </submittedName>
</protein>
<evidence type="ECO:0000313" key="4">
    <source>
        <dbReference type="Proteomes" id="UP000243052"/>
    </source>
</evidence>
<dbReference type="InterPro" id="IPR001849">
    <property type="entry name" value="PH_domain"/>
</dbReference>
<dbReference type="AlphaFoldDB" id="A0A120K0X9"/>
<gene>
    <name evidence="3" type="ORF">AW171_hschr2312</name>
</gene>
<feature type="compositionally biased region" description="Acidic residues" evidence="1">
    <location>
        <begin position="173"/>
        <end position="184"/>
    </location>
</feature>
<dbReference type="RefSeq" id="XP_017985791.1">
    <property type="nucleotide sequence ID" value="XM_018130113.1"/>
</dbReference>
<dbReference type="InterPro" id="IPR011993">
    <property type="entry name" value="PH-like_dom_sf"/>
</dbReference>
<dbReference type="PANTHER" id="PTHR14336:SF8">
    <property type="entry name" value="PROTEIN OPY1"/>
    <property type="match status" value="1"/>
</dbReference>
<dbReference type="EMBL" id="CP014242">
    <property type="protein sequence ID" value="AMD18795.1"/>
    <property type="molecule type" value="Genomic_DNA"/>
</dbReference>
<evidence type="ECO:0000259" key="2">
    <source>
        <dbReference type="PROSITE" id="PS50003"/>
    </source>
</evidence>
<dbReference type="GeneID" id="28721963"/>
<dbReference type="PANTHER" id="PTHR14336">
    <property type="entry name" value="TANDEM PH DOMAIN CONTAINING PROTEIN"/>
    <property type="match status" value="1"/>
</dbReference>
<dbReference type="OrthoDB" id="2157866at2759"/>
<evidence type="ECO:0000256" key="1">
    <source>
        <dbReference type="SAM" id="MobiDB-lite"/>
    </source>
</evidence>
<proteinExistence type="predicted"/>
<feature type="domain" description="PH" evidence="2">
    <location>
        <begin position="20"/>
        <end position="133"/>
    </location>
</feature>
<organism evidence="3 4">
    <name type="scientific">Eremothecium sinecaudum</name>
    <dbReference type="NCBI Taxonomy" id="45286"/>
    <lineage>
        <taxon>Eukaryota</taxon>
        <taxon>Fungi</taxon>
        <taxon>Dikarya</taxon>
        <taxon>Ascomycota</taxon>
        <taxon>Saccharomycotina</taxon>
        <taxon>Saccharomycetes</taxon>
        <taxon>Saccharomycetales</taxon>
        <taxon>Saccharomycetaceae</taxon>
        <taxon>Eremothecium</taxon>
    </lineage>
</organism>
<feature type="region of interest" description="Disordered" evidence="1">
    <location>
        <begin position="158"/>
        <end position="184"/>
    </location>
</feature>
<name>A0A120K0X9_9SACH</name>
<dbReference type="Pfam" id="PF00169">
    <property type="entry name" value="PH"/>
    <property type="match status" value="2"/>
</dbReference>
<feature type="domain" description="PH" evidence="2">
    <location>
        <begin position="238"/>
        <end position="333"/>
    </location>
</feature>